<gene>
    <name evidence="7" type="ORF">ACFQY0_18950</name>
</gene>
<dbReference type="Pfam" id="PF04116">
    <property type="entry name" value="FA_hydroxylase"/>
    <property type="match status" value="1"/>
</dbReference>
<evidence type="ECO:0000313" key="8">
    <source>
        <dbReference type="Proteomes" id="UP001596472"/>
    </source>
</evidence>
<dbReference type="InterPro" id="IPR006694">
    <property type="entry name" value="Fatty_acid_hydroxylase"/>
</dbReference>
<evidence type="ECO:0000313" key="7">
    <source>
        <dbReference type="EMBL" id="MFC7339279.1"/>
    </source>
</evidence>
<accession>A0ABW2LBV2</accession>
<evidence type="ECO:0000256" key="4">
    <source>
        <dbReference type="ARBA" id="ARBA00023136"/>
    </source>
</evidence>
<keyword evidence="4 5" id="KW-0472">Membrane</keyword>
<dbReference type="EMBL" id="JBHTBS010000014">
    <property type="protein sequence ID" value="MFC7339279.1"/>
    <property type="molecule type" value="Genomic_DNA"/>
</dbReference>
<feature type="transmembrane region" description="Helical" evidence="5">
    <location>
        <begin position="75"/>
        <end position="92"/>
    </location>
</feature>
<feature type="domain" description="Fatty acid hydroxylase" evidence="6">
    <location>
        <begin position="79"/>
        <end position="210"/>
    </location>
</feature>
<evidence type="ECO:0000256" key="5">
    <source>
        <dbReference type="SAM" id="Phobius"/>
    </source>
</evidence>
<organism evidence="7 8">
    <name type="scientific">Haloferula chungangensis</name>
    <dbReference type="NCBI Taxonomy" id="1048331"/>
    <lineage>
        <taxon>Bacteria</taxon>
        <taxon>Pseudomonadati</taxon>
        <taxon>Verrucomicrobiota</taxon>
        <taxon>Verrucomicrobiia</taxon>
        <taxon>Verrucomicrobiales</taxon>
        <taxon>Verrucomicrobiaceae</taxon>
        <taxon>Haloferula</taxon>
    </lineage>
</organism>
<dbReference type="InterPro" id="IPR050307">
    <property type="entry name" value="Sterol_Desaturase_Related"/>
</dbReference>
<dbReference type="EC" id="1.-.-.-" evidence="7"/>
<evidence type="ECO:0000256" key="2">
    <source>
        <dbReference type="ARBA" id="ARBA00022692"/>
    </source>
</evidence>
<dbReference type="GO" id="GO:0016491">
    <property type="term" value="F:oxidoreductase activity"/>
    <property type="evidence" value="ECO:0007669"/>
    <property type="project" value="UniProtKB-KW"/>
</dbReference>
<name>A0ABW2LBV2_9BACT</name>
<proteinExistence type="predicted"/>
<evidence type="ECO:0000259" key="6">
    <source>
        <dbReference type="Pfam" id="PF04116"/>
    </source>
</evidence>
<comment type="caution">
    <text evidence="7">The sequence shown here is derived from an EMBL/GenBank/DDBJ whole genome shotgun (WGS) entry which is preliminary data.</text>
</comment>
<comment type="subcellular location">
    <subcellularLocation>
        <location evidence="1">Membrane</location>
    </subcellularLocation>
</comment>
<keyword evidence="3 5" id="KW-1133">Transmembrane helix</keyword>
<evidence type="ECO:0000256" key="1">
    <source>
        <dbReference type="ARBA" id="ARBA00004370"/>
    </source>
</evidence>
<protein>
    <submittedName>
        <fullName evidence="7">Sterol desaturase family protein</fullName>
        <ecNumber evidence="7">1.-.-.-</ecNumber>
    </submittedName>
</protein>
<keyword evidence="8" id="KW-1185">Reference proteome</keyword>
<feature type="transmembrane region" description="Helical" evidence="5">
    <location>
        <begin position="35"/>
        <end position="55"/>
    </location>
</feature>
<sequence length="272" mass="31685">MLFGMIVLLILIAALMVLIERLWPGQKLPTVRGWWLRIVLVNLAQLGIVIAAGLSWDRWLASVSLLDLSERIGDWSAALLTYFVSTFVYYWWHRLRHESSLFWRLCHQLHHSPRRIEVLASFYKHPVEIFINSVISALLVYTLMGCSVKAAAIYTGLTAVAEYFYHWNIRTPRWVGWLVQRPESHRVHHQRRHHSQNYADLPVWDWMFGTLKNPEESPETCGFEGKRERRVGDMLIFQDVHKSEPILPPTCFGCRKRWACATAKVSCNSTKS</sequence>
<keyword evidence="7" id="KW-0560">Oxidoreductase</keyword>
<reference evidence="8" key="1">
    <citation type="journal article" date="2019" name="Int. J. Syst. Evol. Microbiol.">
        <title>The Global Catalogue of Microorganisms (GCM) 10K type strain sequencing project: providing services to taxonomists for standard genome sequencing and annotation.</title>
        <authorList>
            <consortium name="The Broad Institute Genomics Platform"/>
            <consortium name="The Broad Institute Genome Sequencing Center for Infectious Disease"/>
            <person name="Wu L."/>
            <person name="Ma J."/>
        </authorList>
    </citation>
    <scope>NUCLEOTIDE SEQUENCE [LARGE SCALE GENOMIC DNA]</scope>
    <source>
        <strain evidence="8">CGMCC 4.1467</strain>
    </source>
</reference>
<dbReference type="PANTHER" id="PTHR11863">
    <property type="entry name" value="STEROL DESATURASE"/>
    <property type="match status" value="1"/>
</dbReference>
<dbReference type="Proteomes" id="UP001596472">
    <property type="component" value="Unassembled WGS sequence"/>
</dbReference>
<keyword evidence="2 5" id="KW-0812">Transmembrane</keyword>
<evidence type="ECO:0000256" key="3">
    <source>
        <dbReference type="ARBA" id="ARBA00022989"/>
    </source>
</evidence>
<feature type="transmembrane region" description="Helical" evidence="5">
    <location>
        <begin position="6"/>
        <end position="23"/>
    </location>
</feature>